<feature type="transmembrane region" description="Helical" evidence="5">
    <location>
        <begin position="144"/>
        <end position="164"/>
    </location>
</feature>
<dbReference type="PROSITE" id="PS50850">
    <property type="entry name" value="MFS"/>
    <property type="match status" value="1"/>
</dbReference>
<reference evidence="7 8" key="1">
    <citation type="submission" date="2018-08" db="EMBL/GenBank/DDBJ databases">
        <title>Erythrobacter zhengii sp.nov., a bacterium isolated from deep-sea sediment.</title>
        <authorList>
            <person name="Fang C."/>
            <person name="Wu Y.-H."/>
            <person name="Sun C."/>
            <person name="Wang H."/>
            <person name="Cheng H."/>
            <person name="Meng F.-X."/>
            <person name="Wang C.-S."/>
            <person name="Xu X.-W."/>
        </authorList>
    </citation>
    <scope>NUCLEOTIDE SEQUENCE [LARGE SCALE GENOMIC DNA]</scope>
    <source>
        <strain evidence="7 8">CCTCC AB 2015396</strain>
    </source>
</reference>
<evidence type="ECO:0000313" key="7">
    <source>
        <dbReference type="EMBL" id="RIV90645.1"/>
    </source>
</evidence>
<feature type="transmembrane region" description="Helical" evidence="5">
    <location>
        <begin position="250"/>
        <end position="269"/>
    </location>
</feature>
<dbReference type="InterPro" id="IPR020846">
    <property type="entry name" value="MFS_dom"/>
</dbReference>
<evidence type="ECO:0000256" key="1">
    <source>
        <dbReference type="ARBA" id="ARBA00004141"/>
    </source>
</evidence>
<feature type="transmembrane region" description="Helical" evidence="5">
    <location>
        <begin position="384"/>
        <end position="407"/>
    </location>
</feature>
<dbReference type="PANTHER" id="PTHR23508">
    <property type="entry name" value="CARBOXYLIC ACID TRANSPORTER PROTEIN HOMOLOG"/>
    <property type="match status" value="1"/>
</dbReference>
<comment type="caution">
    <text evidence="7">The sequence shown here is derived from an EMBL/GenBank/DDBJ whole genome shotgun (WGS) entry which is preliminary data.</text>
</comment>
<feature type="transmembrane region" description="Helical" evidence="5">
    <location>
        <begin position="21"/>
        <end position="47"/>
    </location>
</feature>
<evidence type="ECO:0000313" key="8">
    <source>
        <dbReference type="Proteomes" id="UP000265366"/>
    </source>
</evidence>
<feature type="transmembrane region" description="Helical" evidence="5">
    <location>
        <begin position="349"/>
        <end position="372"/>
    </location>
</feature>
<dbReference type="SUPFAM" id="SSF103473">
    <property type="entry name" value="MFS general substrate transporter"/>
    <property type="match status" value="1"/>
</dbReference>
<feature type="transmembrane region" description="Helical" evidence="5">
    <location>
        <begin position="289"/>
        <end position="309"/>
    </location>
</feature>
<evidence type="ECO:0000256" key="5">
    <source>
        <dbReference type="SAM" id="Phobius"/>
    </source>
</evidence>
<evidence type="ECO:0000259" key="6">
    <source>
        <dbReference type="PROSITE" id="PS50850"/>
    </source>
</evidence>
<dbReference type="Gene3D" id="1.20.1250.20">
    <property type="entry name" value="MFS general substrate transporter like domains"/>
    <property type="match status" value="1"/>
</dbReference>
<proteinExistence type="predicted"/>
<keyword evidence="2 5" id="KW-0812">Transmembrane</keyword>
<accession>A0A3A1PAX5</accession>
<feature type="transmembrane region" description="Helical" evidence="5">
    <location>
        <begin position="413"/>
        <end position="435"/>
    </location>
</feature>
<organism evidence="7 8">
    <name type="scientific">Aurantiacibacter xanthus</name>
    <dbReference type="NCBI Taxonomy" id="1784712"/>
    <lineage>
        <taxon>Bacteria</taxon>
        <taxon>Pseudomonadati</taxon>
        <taxon>Pseudomonadota</taxon>
        <taxon>Alphaproteobacteria</taxon>
        <taxon>Sphingomonadales</taxon>
        <taxon>Erythrobacteraceae</taxon>
        <taxon>Aurantiacibacter</taxon>
    </lineage>
</organism>
<feature type="transmembrane region" description="Helical" evidence="5">
    <location>
        <begin position="316"/>
        <end position="337"/>
    </location>
</feature>
<gene>
    <name evidence="7" type="ORF">D2V17_04205</name>
</gene>
<comment type="subcellular location">
    <subcellularLocation>
        <location evidence="1">Membrane</location>
        <topology evidence="1">Multi-pass membrane protein</topology>
    </subcellularLocation>
</comment>
<dbReference type="AlphaFoldDB" id="A0A3A1PAX5"/>
<dbReference type="GO" id="GO:0005886">
    <property type="term" value="C:plasma membrane"/>
    <property type="evidence" value="ECO:0007669"/>
    <property type="project" value="TreeGrafter"/>
</dbReference>
<feature type="transmembrane region" description="Helical" evidence="5">
    <location>
        <begin position="176"/>
        <end position="195"/>
    </location>
</feature>
<dbReference type="OrthoDB" id="9784658at2"/>
<dbReference type="Pfam" id="PF07690">
    <property type="entry name" value="MFS_1"/>
    <property type="match status" value="1"/>
</dbReference>
<dbReference type="RefSeq" id="WP_119591878.1">
    <property type="nucleotide sequence ID" value="NZ_QXFM01000036.1"/>
</dbReference>
<evidence type="ECO:0000256" key="3">
    <source>
        <dbReference type="ARBA" id="ARBA00022989"/>
    </source>
</evidence>
<dbReference type="EMBL" id="QXFM01000036">
    <property type="protein sequence ID" value="RIV90645.1"/>
    <property type="molecule type" value="Genomic_DNA"/>
</dbReference>
<dbReference type="Proteomes" id="UP000265366">
    <property type="component" value="Unassembled WGS sequence"/>
</dbReference>
<dbReference type="GO" id="GO:0046943">
    <property type="term" value="F:carboxylic acid transmembrane transporter activity"/>
    <property type="evidence" value="ECO:0007669"/>
    <property type="project" value="TreeGrafter"/>
</dbReference>
<evidence type="ECO:0000256" key="2">
    <source>
        <dbReference type="ARBA" id="ARBA00022692"/>
    </source>
</evidence>
<keyword evidence="8" id="KW-1185">Reference proteome</keyword>
<dbReference type="InterPro" id="IPR011701">
    <property type="entry name" value="MFS"/>
</dbReference>
<feature type="transmembrane region" description="Helical" evidence="5">
    <location>
        <begin position="112"/>
        <end position="132"/>
    </location>
</feature>
<name>A0A3A1PAX5_9SPHN</name>
<feature type="transmembrane region" description="Helical" evidence="5">
    <location>
        <begin position="86"/>
        <end position="106"/>
    </location>
</feature>
<feature type="domain" description="Major facilitator superfamily (MFS) profile" evidence="6">
    <location>
        <begin position="21"/>
        <end position="440"/>
    </location>
</feature>
<sequence length="445" mass="46000">MARSFTEALDAQPVRPFQWMIAAVCMLVLVCDGIDLQLLGIVAPLVIESFGTDPSTFGIAAGAALVGFGLGSFAGGVLGDAIGRRWTLAISALVFSLSTVGAASAGDVTQMALWRLAGGLGFGGAYANALALAGEWLPERWRGVTVSTLSVGTPIGGTIVGLIGPGMAASYGWDGTFLRIGLATTLLAVVIVVTLRDSPAFLLALGKREQAQKNARFVLDTDEELAPERHEADGEEGQRTSVFDKRNMRLNIGIGLAFTAAAMVAYSILTWTTTMLTARGFTLADAGGAVALAGVTSMIGSVLVGLAMRRFGSHRVLLAISLVLACVLLALAVQVEALPAAPDAMQQRVVTWLVGAAGGFFSAAIAGMYVLMTFGYPQSCRSSGIGFGIFMSRIGAIGGSALGGALIEMGGASTWPFFAILVVCAVVISAASLVIDRHVPPLRKR</sequence>
<dbReference type="PANTHER" id="PTHR23508:SF10">
    <property type="entry name" value="CARBOXYLIC ACID TRANSPORTER PROTEIN HOMOLOG"/>
    <property type="match status" value="1"/>
</dbReference>
<keyword evidence="4 5" id="KW-0472">Membrane</keyword>
<dbReference type="InterPro" id="IPR036259">
    <property type="entry name" value="MFS_trans_sf"/>
</dbReference>
<protein>
    <submittedName>
        <fullName evidence="7">MFS transporter</fullName>
    </submittedName>
</protein>
<evidence type="ECO:0000256" key="4">
    <source>
        <dbReference type="ARBA" id="ARBA00023136"/>
    </source>
</evidence>
<feature type="transmembrane region" description="Helical" evidence="5">
    <location>
        <begin position="59"/>
        <end position="79"/>
    </location>
</feature>
<keyword evidence="3 5" id="KW-1133">Transmembrane helix</keyword>